<organism evidence="3 4">
    <name type="scientific">Ophiocordyceps sinensis</name>
    <dbReference type="NCBI Taxonomy" id="72228"/>
    <lineage>
        <taxon>Eukaryota</taxon>
        <taxon>Fungi</taxon>
        <taxon>Dikarya</taxon>
        <taxon>Ascomycota</taxon>
        <taxon>Pezizomycotina</taxon>
        <taxon>Sordariomycetes</taxon>
        <taxon>Hypocreomycetidae</taxon>
        <taxon>Hypocreales</taxon>
        <taxon>Ophiocordycipitaceae</taxon>
        <taxon>Ophiocordyceps</taxon>
    </lineage>
</organism>
<dbReference type="OrthoDB" id="2142759at2759"/>
<protein>
    <recommendedName>
        <fullName evidence="2">HNH nuclease domain-containing protein</fullName>
    </recommendedName>
</protein>
<evidence type="ECO:0000256" key="1">
    <source>
        <dbReference type="SAM" id="MobiDB-lite"/>
    </source>
</evidence>
<keyword evidence="4" id="KW-1185">Reference proteome</keyword>
<dbReference type="InterPro" id="IPR003615">
    <property type="entry name" value="HNH_nuc"/>
</dbReference>
<dbReference type="AlphaFoldDB" id="A0A8H4PMD9"/>
<name>A0A8H4PMD9_9HYPO</name>
<sequence>MNPYPSPIQLHRPPPAVPLRRENNDQIAYFFHPGYLPPHDLLFTLPCVDPSDSGQPTNGLHYHTALVACQIIGNNAFDTGRLFFDRKGKHAVSDMIPPDGVLRPGRYFFIVNFDPTYRYPIVPSFRDWQFPHDYIVDAWPSLKRDDPPVDDRPRCALTNHDYGLKKAYIVPREEGEWFMQNSMSRYGVDMHNVNDSSNILRLRADIHRCFDARKFSMVPKASSSSRGMAYVVHVFQANMGDFSSLYNNMRLQYLGHISREFIFSRFAWTILMLVKPFLLVGTPRSVVRCQINQGIMEWKAEDWSSPRLSSFYGGGGTRSASLKKQKRQREEYGEEGGSLADSDEWASDEDGGGPKRVRLQNHGGDEILDVPLLFDLIGKQYGAPYEVHSWQYEDVRGD</sequence>
<accession>A0A8H4PMD9</accession>
<reference evidence="3 4" key="1">
    <citation type="journal article" date="2020" name="Genome Biol. Evol.">
        <title>A new high-quality draft genome assembly of the Chinese cordyceps Ophiocordyceps sinensis.</title>
        <authorList>
            <person name="Shu R."/>
            <person name="Zhang J."/>
            <person name="Meng Q."/>
            <person name="Zhang H."/>
            <person name="Zhou G."/>
            <person name="Li M."/>
            <person name="Wu P."/>
            <person name="Zhao Y."/>
            <person name="Chen C."/>
            <person name="Qin Q."/>
        </authorList>
    </citation>
    <scope>NUCLEOTIDE SEQUENCE [LARGE SCALE GENOMIC DNA]</scope>
    <source>
        <strain evidence="3 4">IOZ07</strain>
    </source>
</reference>
<evidence type="ECO:0000313" key="4">
    <source>
        <dbReference type="Proteomes" id="UP000557566"/>
    </source>
</evidence>
<evidence type="ECO:0000313" key="3">
    <source>
        <dbReference type="EMBL" id="KAF4506021.1"/>
    </source>
</evidence>
<gene>
    <name evidence="3" type="ORF">G6O67_006148</name>
</gene>
<dbReference type="Pfam" id="PF13391">
    <property type="entry name" value="HNH_2"/>
    <property type="match status" value="1"/>
</dbReference>
<feature type="domain" description="HNH nuclease" evidence="2">
    <location>
        <begin position="155"/>
        <end position="216"/>
    </location>
</feature>
<dbReference type="Proteomes" id="UP000557566">
    <property type="component" value="Unassembled WGS sequence"/>
</dbReference>
<feature type="compositionally biased region" description="Acidic residues" evidence="1">
    <location>
        <begin position="341"/>
        <end position="351"/>
    </location>
</feature>
<proteinExistence type="predicted"/>
<evidence type="ECO:0000259" key="2">
    <source>
        <dbReference type="Pfam" id="PF13391"/>
    </source>
</evidence>
<feature type="region of interest" description="Disordered" evidence="1">
    <location>
        <begin position="312"/>
        <end position="360"/>
    </location>
</feature>
<comment type="caution">
    <text evidence="3">The sequence shown here is derived from an EMBL/GenBank/DDBJ whole genome shotgun (WGS) entry which is preliminary data.</text>
</comment>
<dbReference type="EMBL" id="JAAVMX010000007">
    <property type="protein sequence ID" value="KAF4506021.1"/>
    <property type="molecule type" value="Genomic_DNA"/>
</dbReference>